<keyword evidence="3" id="KW-0411">Iron-sulfur</keyword>
<evidence type="ECO:0000256" key="2">
    <source>
        <dbReference type="ARBA" id="ARBA00023004"/>
    </source>
</evidence>
<evidence type="ECO:0000256" key="1">
    <source>
        <dbReference type="ARBA" id="ARBA00022723"/>
    </source>
</evidence>
<dbReference type="AlphaFoldDB" id="A0A7V3PUT4"/>
<dbReference type="GO" id="GO:0051536">
    <property type="term" value="F:iron-sulfur cluster binding"/>
    <property type="evidence" value="ECO:0007669"/>
    <property type="project" value="UniProtKB-KW"/>
</dbReference>
<dbReference type="InterPro" id="IPR017896">
    <property type="entry name" value="4Fe4S_Fe-S-bd"/>
</dbReference>
<dbReference type="Pfam" id="PF13187">
    <property type="entry name" value="Fer4_9"/>
    <property type="match status" value="1"/>
</dbReference>
<proteinExistence type="predicted"/>
<sequence>MPKGQAGVKVPNTKQSDISLIREILERILDIPESPVPRCRLLSSGFGPSHTLKVRDELTGTRACLGCGNCIDICSLLAREPSRLKRTAQRTSLALETMVGTDCDRCYQCVLACPQVDTTIKHYIVKTRTIEQLKYLLNHLKPGDDYYLDQFYTELKGSAATDQNKIKL</sequence>
<dbReference type="EMBL" id="DTMZ01000165">
    <property type="protein sequence ID" value="HGD13738.1"/>
    <property type="molecule type" value="Genomic_DNA"/>
</dbReference>
<name>A0A7V3PUT4_UNCW3</name>
<feature type="domain" description="4Fe-4S ferredoxin-type" evidence="4">
    <location>
        <begin position="63"/>
        <end position="115"/>
    </location>
</feature>
<dbReference type="Gene3D" id="3.30.70.20">
    <property type="match status" value="1"/>
</dbReference>
<accession>A0A7V3PUT4</accession>
<evidence type="ECO:0000313" key="5">
    <source>
        <dbReference type="EMBL" id="HGD13738.1"/>
    </source>
</evidence>
<dbReference type="SUPFAM" id="SSF54862">
    <property type="entry name" value="4Fe-4S ferredoxins"/>
    <property type="match status" value="1"/>
</dbReference>
<reference evidence="5" key="1">
    <citation type="journal article" date="2020" name="mSystems">
        <title>Genome- and Community-Level Interaction Insights into Carbon Utilization and Element Cycling Functions of Hydrothermarchaeota in Hydrothermal Sediment.</title>
        <authorList>
            <person name="Zhou Z."/>
            <person name="Liu Y."/>
            <person name="Xu W."/>
            <person name="Pan J."/>
            <person name="Luo Z.H."/>
            <person name="Li M."/>
        </authorList>
    </citation>
    <scope>NUCLEOTIDE SEQUENCE [LARGE SCALE GENOMIC DNA]</scope>
    <source>
        <strain evidence="5">SpSt-914</strain>
    </source>
</reference>
<keyword evidence="2" id="KW-0408">Iron</keyword>
<protein>
    <recommendedName>
        <fullName evidence="4">4Fe-4S ferredoxin-type domain-containing protein</fullName>
    </recommendedName>
</protein>
<dbReference type="PROSITE" id="PS00198">
    <property type="entry name" value="4FE4S_FER_1"/>
    <property type="match status" value="1"/>
</dbReference>
<organism evidence="5">
    <name type="scientific">candidate division WOR-3 bacterium</name>
    <dbReference type="NCBI Taxonomy" id="2052148"/>
    <lineage>
        <taxon>Bacteria</taxon>
        <taxon>Bacteria division WOR-3</taxon>
    </lineage>
</organism>
<dbReference type="InterPro" id="IPR017900">
    <property type="entry name" value="4Fe4S_Fe_S_CS"/>
</dbReference>
<dbReference type="GO" id="GO:0046872">
    <property type="term" value="F:metal ion binding"/>
    <property type="evidence" value="ECO:0007669"/>
    <property type="project" value="UniProtKB-KW"/>
</dbReference>
<comment type="caution">
    <text evidence="5">The sequence shown here is derived from an EMBL/GenBank/DDBJ whole genome shotgun (WGS) entry which is preliminary data.</text>
</comment>
<keyword evidence="1" id="KW-0479">Metal-binding</keyword>
<gene>
    <name evidence="5" type="ORF">ENX16_06665</name>
</gene>
<evidence type="ECO:0000256" key="3">
    <source>
        <dbReference type="ARBA" id="ARBA00023014"/>
    </source>
</evidence>
<evidence type="ECO:0000259" key="4">
    <source>
        <dbReference type="Pfam" id="PF13187"/>
    </source>
</evidence>